<dbReference type="Gene3D" id="3.30.750.24">
    <property type="entry name" value="STAS domain"/>
    <property type="match status" value="1"/>
</dbReference>
<dbReference type="Pfam" id="PF13466">
    <property type="entry name" value="STAS_2"/>
    <property type="match status" value="1"/>
</dbReference>
<organism evidence="2 3">
    <name type="scientific">Piscinibacter aquaticus</name>
    <dbReference type="NCBI Taxonomy" id="392597"/>
    <lineage>
        <taxon>Bacteria</taxon>
        <taxon>Pseudomonadati</taxon>
        <taxon>Pseudomonadota</taxon>
        <taxon>Betaproteobacteria</taxon>
        <taxon>Burkholderiales</taxon>
        <taxon>Sphaerotilaceae</taxon>
        <taxon>Piscinibacter</taxon>
    </lineage>
</organism>
<feature type="domain" description="STAS" evidence="1">
    <location>
        <begin position="1"/>
        <end position="87"/>
    </location>
</feature>
<dbReference type="InterPro" id="IPR058548">
    <property type="entry name" value="MlaB-like_STAS"/>
</dbReference>
<evidence type="ECO:0000313" key="2">
    <source>
        <dbReference type="EMBL" id="TXC66711.1"/>
    </source>
</evidence>
<keyword evidence="3" id="KW-1185">Reference proteome</keyword>
<dbReference type="AlphaFoldDB" id="A0A5C6U3W0"/>
<dbReference type="SUPFAM" id="SSF52091">
    <property type="entry name" value="SpoIIaa-like"/>
    <property type="match status" value="1"/>
</dbReference>
<dbReference type="InterPro" id="IPR002645">
    <property type="entry name" value="STAS_dom"/>
</dbReference>
<evidence type="ECO:0000259" key="1">
    <source>
        <dbReference type="PROSITE" id="PS50801"/>
    </source>
</evidence>
<accession>A0A5C6U3W0</accession>
<dbReference type="PROSITE" id="PS50801">
    <property type="entry name" value="STAS"/>
    <property type="match status" value="1"/>
</dbReference>
<dbReference type="EMBL" id="VOPW01000001">
    <property type="protein sequence ID" value="TXC66711.1"/>
    <property type="molecule type" value="Genomic_DNA"/>
</dbReference>
<evidence type="ECO:0000313" key="3">
    <source>
        <dbReference type="Proteomes" id="UP000321832"/>
    </source>
</evidence>
<comment type="caution">
    <text evidence="2">The sequence shown here is derived from an EMBL/GenBank/DDBJ whole genome shotgun (WGS) entry which is preliminary data.</text>
</comment>
<proteinExistence type="predicted"/>
<name>A0A5C6U3W0_9BURK</name>
<dbReference type="Proteomes" id="UP000321832">
    <property type="component" value="Unassembled WGS sequence"/>
</dbReference>
<sequence>MHDAAFRLPAALTIYTVGETQHALTAWLSTLPPEATLWRIDAAGIEEADAAGVELLLSISRSASLAGARLRLEAPSPALRRASEQLGSAPIVLGTLAPEGIA</sequence>
<dbReference type="InterPro" id="IPR036513">
    <property type="entry name" value="STAS_dom_sf"/>
</dbReference>
<gene>
    <name evidence="2" type="ORF">FSC37_15575</name>
</gene>
<protein>
    <submittedName>
        <fullName evidence="2">STAS domain-containing protein</fullName>
    </submittedName>
</protein>
<reference evidence="2 3" key="1">
    <citation type="submission" date="2019-08" db="EMBL/GenBank/DDBJ databases">
        <authorList>
            <person name="Khan S.A."/>
            <person name="Jeon C.O."/>
            <person name="Jeong S.E."/>
        </authorList>
    </citation>
    <scope>NUCLEOTIDE SEQUENCE [LARGE SCALE GENOMIC DNA]</scope>
    <source>
        <strain evidence="3">IMCC1728</strain>
    </source>
</reference>